<reference evidence="1" key="1">
    <citation type="journal article" date="2020" name="Stud. Mycol.">
        <title>101 Dothideomycetes genomes: a test case for predicting lifestyles and emergence of pathogens.</title>
        <authorList>
            <person name="Haridas S."/>
            <person name="Albert R."/>
            <person name="Binder M."/>
            <person name="Bloem J."/>
            <person name="Labutti K."/>
            <person name="Salamov A."/>
            <person name="Andreopoulos B."/>
            <person name="Baker S."/>
            <person name="Barry K."/>
            <person name="Bills G."/>
            <person name="Bluhm B."/>
            <person name="Cannon C."/>
            <person name="Castanera R."/>
            <person name="Culley D."/>
            <person name="Daum C."/>
            <person name="Ezra D."/>
            <person name="Gonzalez J."/>
            <person name="Henrissat B."/>
            <person name="Kuo A."/>
            <person name="Liang C."/>
            <person name="Lipzen A."/>
            <person name="Lutzoni F."/>
            <person name="Magnuson J."/>
            <person name="Mondo S."/>
            <person name="Nolan M."/>
            <person name="Ohm R."/>
            <person name="Pangilinan J."/>
            <person name="Park H.-J."/>
            <person name="Ramirez L."/>
            <person name="Alfaro M."/>
            <person name="Sun H."/>
            <person name="Tritt A."/>
            <person name="Yoshinaga Y."/>
            <person name="Zwiers L.-H."/>
            <person name="Turgeon B."/>
            <person name="Goodwin S."/>
            <person name="Spatafora J."/>
            <person name="Crous P."/>
            <person name="Grigoriev I."/>
        </authorList>
    </citation>
    <scope>NUCLEOTIDE SEQUENCE</scope>
    <source>
        <strain evidence="1">CBS 121167</strain>
    </source>
</reference>
<organism evidence="1 2">
    <name type="scientific">Aplosporella prunicola CBS 121167</name>
    <dbReference type="NCBI Taxonomy" id="1176127"/>
    <lineage>
        <taxon>Eukaryota</taxon>
        <taxon>Fungi</taxon>
        <taxon>Dikarya</taxon>
        <taxon>Ascomycota</taxon>
        <taxon>Pezizomycotina</taxon>
        <taxon>Dothideomycetes</taxon>
        <taxon>Dothideomycetes incertae sedis</taxon>
        <taxon>Botryosphaeriales</taxon>
        <taxon>Aplosporellaceae</taxon>
        <taxon>Aplosporella</taxon>
    </lineage>
</organism>
<evidence type="ECO:0000313" key="1">
    <source>
        <dbReference type="EMBL" id="KAF2136579.1"/>
    </source>
</evidence>
<sequence length="179" mass="19789">MCLCRGEGCESVRVGVCCGLGVCWLAGCPVPAQRIRHRRFGQRALLRSASECVRACWPASMYVRPEELRPAHQGSCCRYCRKVGRLLHAYLSYADGSGAAGQTGARARDFLCLRFDLAAHAHVPIPRALSPRLYPEPRRQHPASSIQTTTRACTTHCVCTDRRTSGARSGVFWSRLRGD</sequence>
<dbReference type="Proteomes" id="UP000799438">
    <property type="component" value="Unassembled WGS sequence"/>
</dbReference>
<dbReference type="GeneID" id="54292762"/>
<accession>A0A6A6AXB9</accession>
<dbReference type="RefSeq" id="XP_033392297.1">
    <property type="nucleotide sequence ID" value="XM_033535268.1"/>
</dbReference>
<name>A0A6A6AXB9_9PEZI</name>
<evidence type="ECO:0000313" key="2">
    <source>
        <dbReference type="Proteomes" id="UP000799438"/>
    </source>
</evidence>
<dbReference type="AlphaFoldDB" id="A0A6A6AXB9"/>
<protein>
    <submittedName>
        <fullName evidence="1">Uncharacterized protein</fullName>
    </submittedName>
</protein>
<dbReference type="EMBL" id="ML995517">
    <property type="protein sequence ID" value="KAF2136579.1"/>
    <property type="molecule type" value="Genomic_DNA"/>
</dbReference>
<keyword evidence="2" id="KW-1185">Reference proteome</keyword>
<proteinExistence type="predicted"/>
<gene>
    <name evidence="1" type="ORF">K452DRAFT_128648</name>
</gene>
<dbReference type="PROSITE" id="PS51257">
    <property type="entry name" value="PROKAR_LIPOPROTEIN"/>
    <property type="match status" value="1"/>
</dbReference>